<protein>
    <submittedName>
        <fullName evidence="2">Uncharacterized protein</fullName>
    </submittedName>
</protein>
<evidence type="ECO:0000313" key="2">
    <source>
        <dbReference type="EMBL" id="MDR6213534.1"/>
    </source>
</evidence>
<sequence length="122" mass="13141">MTRRAGLSAGLVCAGLLLALSGAPAQAQTPLRPAAQTLDWERSDEVLTYRTCGCADACWVAEVTDRRTHVLKARLRCDCETLLAYRPLAEPARTVEGRCEAVNASGDKFGALRARLQGLLGR</sequence>
<comment type="caution">
    <text evidence="2">The sequence shown here is derived from an EMBL/GenBank/DDBJ whole genome shotgun (WGS) entry which is preliminary data.</text>
</comment>
<feature type="chain" id="PRO_5045528217" evidence="1">
    <location>
        <begin position="28"/>
        <end position="122"/>
    </location>
</feature>
<organism evidence="2 3">
    <name type="scientific">Paracidovorax wautersii</name>
    <dbReference type="NCBI Taxonomy" id="1177982"/>
    <lineage>
        <taxon>Bacteria</taxon>
        <taxon>Pseudomonadati</taxon>
        <taxon>Pseudomonadota</taxon>
        <taxon>Betaproteobacteria</taxon>
        <taxon>Burkholderiales</taxon>
        <taxon>Comamonadaceae</taxon>
        <taxon>Paracidovorax</taxon>
    </lineage>
</organism>
<keyword evidence="3" id="KW-1185">Reference proteome</keyword>
<dbReference type="Proteomes" id="UP001267710">
    <property type="component" value="Unassembled WGS sequence"/>
</dbReference>
<dbReference type="RefSeq" id="WP_309827090.1">
    <property type="nucleotide sequence ID" value="NZ_JAVIZX010000001.1"/>
</dbReference>
<accession>A0ABU1IB60</accession>
<name>A0ABU1IB60_9BURK</name>
<proteinExistence type="predicted"/>
<gene>
    <name evidence="2" type="ORF">QE399_001223</name>
</gene>
<feature type="signal peptide" evidence="1">
    <location>
        <begin position="1"/>
        <end position="27"/>
    </location>
</feature>
<evidence type="ECO:0000256" key="1">
    <source>
        <dbReference type="SAM" id="SignalP"/>
    </source>
</evidence>
<keyword evidence="1" id="KW-0732">Signal</keyword>
<reference evidence="2 3" key="1">
    <citation type="submission" date="2023-08" db="EMBL/GenBank/DDBJ databases">
        <title>Functional and genomic diversity of the sorghum phyllosphere microbiome.</title>
        <authorList>
            <person name="Shade A."/>
        </authorList>
    </citation>
    <scope>NUCLEOTIDE SEQUENCE [LARGE SCALE GENOMIC DNA]</scope>
    <source>
        <strain evidence="2 3">SORGH_AS_0335</strain>
    </source>
</reference>
<dbReference type="EMBL" id="JAVIZX010000001">
    <property type="protein sequence ID" value="MDR6213534.1"/>
    <property type="molecule type" value="Genomic_DNA"/>
</dbReference>
<evidence type="ECO:0000313" key="3">
    <source>
        <dbReference type="Proteomes" id="UP001267710"/>
    </source>
</evidence>